<keyword evidence="3 10" id="KW-1134">Transmembrane beta strand</keyword>
<keyword evidence="9 10" id="KW-0998">Cell outer membrane</keyword>
<dbReference type="InterPro" id="IPR023997">
    <property type="entry name" value="TonB-dep_OMP_SusC/RagA_CS"/>
</dbReference>
<evidence type="ECO:0000256" key="6">
    <source>
        <dbReference type="ARBA" id="ARBA00023004"/>
    </source>
</evidence>
<dbReference type="InterPro" id="IPR000531">
    <property type="entry name" value="Beta-barrel_TonB"/>
</dbReference>
<evidence type="ECO:0000256" key="10">
    <source>
        <dbReference type="PROSITE-ProRule" id="PRU01360"/>
    </source>
</evidence>
<dbReference type="Pfam" id="PF00593">
    <property type="entry name" value="TonB_dep_Rec_b-barrel"/>
    <property type="match status" value="1"/>
</dbReference>
<dbReference type="InterPro" id="IPR036942">
    <property type="entry name" value="Beta-barrel_TonB_sf"/>
</dbReference>
<dbReference type="InterPro" id="IPR011662">
    <property type="entry name" value="Secretin/TonB_short_N"/>
</dbReference>
<evidence type="ECO:0000256" key="3">
    <source>
        <dbReference type="ARBA" id="ARBA00022452"/>
    </source>
</evidence>
<keyword evidence="4" id="KW-0410">Iron transport</keyword>
<dbReference type="InterPro" id="IPR039426">
    <property type="entry name" value="TonB-dep_rcpt-like"/>
</dbReference>
<proteinExistence type="inferred from homology"/>
<dbReference type="SUPFAM" id="SSF49464">
    <property type="entry name" value="Carboxypeptidase regulatory domain-like"/>
    <property type="match status" value="1"/>
</dbReference>
<gene>
    <name evidence="15" type="ORF">SAMN04488023_13440</name>
</gene>
<dbReference type="Pfam" id="PF13715">
    <property type="entry name" value="CarbopepD_reg_2"/>
    <property type="match status" value="1"/>
</dbReference>
<evidence type="ECO:0000259" key="12">
    <source>
        <dbReference type="Pfam" id="PF00593"/>
    </source>
</evidence>
<evidence type="ECO:0000256" key="8">
    <source>
        <dbReference type="ARBA" id="ARBA00023136"/>
    </source>
</evidence>
<dbReference type="EMBL" id="FOGG01000034">
    <property type="protein sequence ID" value="SES13507.1"/>
    <property type="molecule type" value="Genomic_DNA"/>
</dbReference>
<keyword evidence="8 10" id="KW-0472">Membrane</keyword>
<dbReference type="OrthoDB" id="1094723at2"/>
<dbReference type="STRING" id="390241.SAMN04488023_13440"/>
<dbReference type="GO" id="GO:0006826">
    <property type="term" value="P:iron ion transport"/>
    <property type="evidence" value="ECO:0007669"/>
    <property type="project" value="UniProtKB-KW"/>
</dbReference>
<evidence type="ECO:0000313" key="15">
    <source>
        <dbReference type="EMBL" id="SES13507.1"/>
    </source>
</evidence>
<accession>A0A1H9UWS5</accession>
<evidence type="ECO:0000256" key="7">
    <source>
        <dbReference type="ARBA" id="ARBA00023077"/>
    </source>
</evidence>
<dbReference type="NCBIfam" id="TIGR04057">
    <property type="entry name" value="SusC_RagA_signa"/>
    <property type="match status" value="1"/>
</dbReference>
<dbReference type="InterPro" id="IPR023996">
    <property type="entry name" value="TonB-dep_OMP_SusC/RagA"/>
</dbReference>
<dbReference type="InterPro" id="IPR008969">
    <property type="entry name" value="CarboxyPept-like_regulatory"/>
</dbReference>
<keyword evidence="6" id="KW-0408">Iron</keyword>
<comment type="similarity">
    <text evidence="10 11">Belongs to the TonB-dependent receptor family.</text>
</comment>
<protein>
    <submittedName>
        <fullName evidence="15">TonB-linked outer membrane protein, SusC/RagA family</fullName>
    </submittedName>
</protein>
<evidence type="ECO:0000259" key="13">
    <source>
        <dbReference type="Pfam" id="PF07660"/>
    </source>
</evidence>
<organism evidence="15 16">
    <name type="scientific">Pedobacter rhizosphaerae</name>
    <dbReference type="NCBI Taxonomy" id="390241"/>
    <lineage>
        <taxon>Bacteria</taxon>
        <taxon>Pseudomonadati</taxon>
        <taxon>Bacteroidota</taxon>
        <taxon>Sphingobacteriia</taxon>
        <taxon>Sphingobacteriales</taxon>
        <taxon>Sphingobacteriaceae</taxon>
        <taxon>Pedobacter</taxon>
    </lineage>
</organism>
<evidence type="ECO:0000256" key="11">
    <source>
        <dbReference type="RuleBase" id="RU003357"/>
    </source>
</evidence>
<keyword evidence="2 10" id="KW-0813">Transport</keyword>
<feature type="domain" description="TonB-dependent receptor-like beta-barrel" evidence="12">
    <location>
        <begin position="567"/>
        <end position="938"/>
    </location>
</feature>
<comment type="subcellular location">
    <subcellularLocation>
        <location evidence="1 10">Cell outer membrane</location>
        <topology evidence="1 10">Multi-pass membrane protein</topology>
    </subcellularLocation>
</comment>
<keyword evidence="7 11" id="KW-0798">TonB box</keyword>
<dbReference type="PROSITE" id="PS52016">
    <property type="entry name" value="TONB_DEPENDENT_REC_3"/>
    <property type="match status" value="1"/>
</dbReference>
<dbReference type="Pfam" id="PF07715">
    <property type="entry name" value="Plug"/>
    <property type="match status" value="1"/>
</dbReference>
<dbReference type="Pfam" id="PF07660">
    <property type="entry name" value="STN"/>
    <property type="match status" value="1"/>
</dbReference>
<dbReference type="NCBIfam" id="TIGR04056">
    <property type="entry name" value="OMP_RagA_SusC"/>
    <property type="match status" value="1"/>
</dbReference>
<dbReference type="Gene3D" id="2.60.40.1120">
    <property type="entry name" value="Carboxypeptidase-like, regulatory domain"/>
    <property type="match status" value="1"/>
</dbReference>
<evidence type="ECO:0000256" key="5">
    <source>
        <dbReference type="ARBA" id="ARBA00022692"/>
    </source>
</evidence>
<sequence length="1142" mass="127977">MKLTTLYNPACEMRRVRIKFLLVMKLTAILLLVGALHLSAASFSQTVTLSRRTTSLKNVFKEIKKQTGYFFFYKGQLLQGKPEVEIEFQKASLIEALNAALKNQDLSFNIVNKTIVISKKEDLPKVVNQLAAKIEVKGVVADKATGETLPGVNIAIKNGTSLGVTNEKGEFRVSVDEGTILVFSYVGYEQFEAKVSGTKSLNIKLAPKSTQMTDVVVTGYQTIKKDTYTGNAITIKGDDLKRNNPQNLLKSIQTFDPSFKVLDNNLFGSDPNALPKINVRGATALPTIEDTDNILDRNNLSSNYNLPAFMLDGFEVTLQKVTDLDINRIESVTLLKDAAATAVYGSRAANGVIVITTKAPVAGKLQLSYNYELSVNAPDLSDYHVLNATDKLAYEKLAGLYDGRGNAGYTQEQLDAEYFNRLKNVASGVDTYWLSQALRNAYRQKHAIYVQGGDQKFRYGLDLRYETTPGVMLESDRNRYSGGMNFTYNPSSKLLFRNEVTITQVTGHNSPYGDFSTYVRMNPYYPKTNANGDIVQELATWRVDTHQPGPDQIKPRYVFNPLFEGTLASFDKSSNFELIDAFSVDWRLSPSLNFKSQISLNKSQTSNDKFLSPLSNAFYEYASDKLNNKGSYTLLESDRLAIDGKATLGYNKQIGDQYFNLVVGANVVAARSDDKLIEAQGFSNDRFTNIGFARIYKENSAPGGNVTENRLAGAFFSGNYSFKNKYLLDASFRYEGSSAFGSNKRFAPFWSTGLGWNVHKEDFMQNLPFISQLRLKGSAGVVGSVSFPAYLSRSLYRYEPNNWYSTGLGAQVLGYGNSNLQWQKTKTYDAGIDLGLFADRLVISPRYYYKLTKGLITDVDLPPSTGFTTYKENLGDVSNKGYELYFTANALRTADFNINITGNLAHNVNTLVSLSNSLKTLNQKIDDYQTDPDKNAQSIPLTRYTEGQSMSMIYAVRSLGIDPQTGKEIFLKRDGSLTYNWDVKDIAPIADGAPKAEGNINPNISYKNFMLSLSFYYRFGGYTYNQTLVDRIENADPRFNVDRRVLDQRWIKPGDQTFFKNIADLSITNVSSRFIQKDNLLELRSIYLSYDFKRELIKKYGFQNLRTTMTLNDIFRTSSIEMERGTSYPFARSLTVSLLASF</sequence>
<feature type="domain" description="TonB-dependent receptor plug" evidence="14">
    <location>
        <begin position="227"/>
        <end position="352"/>
    </location>
</feature>
<dbReference type="InterPro" id="IPR012910">
    <property type="entry name" value="Plug_dom"/>
</dbReference>
<dbReference type="AlphaFoldDB" id="A0A1H9UWS5"/>
<dbReference type="SUPFAM" id="SSF56935">
    <property type="entry name" value="Porins"/>
    <property type="match status" value="1"/>
</dbReference>
<dbReference type="InterPro" id="IPR037066">
    <property type="entry name" value="Plug_dom_sf"/>
</dbReference>
<keyword evidence="5 10" id="KW-0812">Transmembrane</keyword>
<dbReference type="Gene3D" id="2.170.130.10">
    <property type="entry name" value="TonB-dependent receptor, plug domain"/>
    <property type="match status" value="1"/>
</dbReference>
<dbReference type="Gene3D" id="2.40.170.20">
    <property type="entry name" value="TonB-dependent receptor, beta-barrel domain"/>
    <property type="match status" value="1"/>
</dbReference>
<evidence type="ECO:0000256" key="2">
    <source>
        <dbReference type="ARBA" id="ARBA00022448"/>
    </source>
</evidence>
<dbReference type="Proteomes" id="UP000199572">
    <property type="component" value="Unassembled WGS sequence"/>
</dbReference>
<feature type="domain" description="Secretin/TonB short N-terminal" evidence="13">
    <location>
        <begin position="71"/>
        <end position="120"/>
    </location>
</feature>
<keyword evidence="16" id="KW-1185">Reference proteome</keyword>
<evidence type="ECO:0000256" key="4">
    <source>
        <dbReference type="ARBA" id="ARBA00022496"/>
    </source>
</evidence>
<evidence type="ECO:0000313" key="16">
    <source>
        <dbReference type="Proteomes" id="UP000199572"/>
    </source>
</evidence>
<evidence type="ECO:0000259" key="14">
    <source>
        <dbReference type="Pfam" id="PF07715"/>
    </source>
</evidence>
<dbReference type="GO" id="GO:0009279">
    <property type="term" value="C:cell outer membrane"/>
    <property type="evidence" value="ECO:0007669"/>
    <property type="project" value="UniProtKB-SubCell"/>
</dbReference>
<evidence type="ECO:0000256" key="1">
    <source>
        <dbReference type="ARBA" id="ARBA00004571"/>
    </source>
</evidence>
<keyword evidence="4" id="KW-0406">Ion transport</keyword>
<reference evidence="15 16" key="1">
    <citation type="submission" date="2016-10" db="EMBL/GenBank/DDBJ databases">
        <authorList>
            <person name="de Groot N.N."/>
        </authorList>
    </citation>
    <scope>NUCLEOTIDE SEQUENCE [LARGE SCALE GENOMIC DNA]</scope>
    <source>
        <strain evidence="15 16">DSM 18610</strain>
    </source>
</reference>
<evidence type="ECO:0000256" key="9">
    <source>
        <dbReference type="ARBA" id="ARBA00023237"/>
    </source>
</evidence>
<name>A0A1H9UWS5_9SPHI</name>